<proteinExistence type="inferred from homology"/>
<dbReference type="AlphaFoldDB" id="A0A369KSB2"/>
<feature type="binding site" evidence="6">
    <location>
        <position position="65"/>
    </location>
    <ligand>
        <name>phosphate</name>
        <dbReference type="ChEBI" id="CHEBI:43474"/>
    </ligand>
</feature>
<dbReference type="PANTHER" id="PTHR11904">
    <property type="entry name" value="METHYLTHIOADENOSINE/PURINE NUCLEOSIDE PHOSPHORYLASE"/>
    <property type="match status" value="1"/>
</dbReference>
<comment type="function">
    <text evidence="5">The purine nucleoside phosphorylases catalyze the phosphorolytic breakdown of the N-glycosidic bond in the beta-(deoxy)ribonucleoside molecules, with the formation of the corresponding free purine bases and pentose-1-phosphate.</text>
</comment>
<dbReference type="CDD" id="cd09009">
    <property type="entry name" value="PNP-EcPNPII_like"/>
    <property type="match status" value="1"/>
</dbReference>
<evidence type="ECO:0000313" key="8">
    <source>
        <dbReference type="EMBL" id="RDB35605.1"/>
    </source>
</evidence>
<evidence type="ECO:0000256" key="6">
    <source>
        <dbReference type="PIRSR" id="PIRSR000477-2"/>
    </source>
</evidence>
<dbReference type="GO" id="GO:0009116">
    <property type="term" value="P:nucleoside metabolic process"/>
    <property type="evidence" value="ECO:0007669"/>
    <property type="project" value="InterPro"/>
</dbReference>
<evidence type="ECO:0000259" key="7">
    <source>
        <dbReference type="Pfam" id="PF01048"/>
    </source>
</evidence>
<protein>
    <recommendedName>
        <fullName evidence="5">Purine nucleoside phosphorylase</fullName>
        <ecNumber evidence="5">2.4.2.1</ecNumber>
    </recommendedName>
    <alternativeName>
        <fullName evidence="5">Inosine-guanosine phosphorylase</fullName>
    </alternativeName>
</protein>
<dbReference type="UniPathway" id="UPA00606"/>
<dbReference type="PANTHER" id="PTHR11904:SF9">
    <property type="entry name" value="PURINE NUCLEOSIDE PHOSPHORYLASE-RELATED"/>
    <property type="match status" value="1"/>
</dbReference>
<dbReference type="InterPro" id="IPR000845">
    <property type="entry name" value="Nucleoside_phosphorylase_d"/>
</dbReference>
<keyword evidence="4 5" id="KW-0808">Transferase</keyword>
<dbReference type="PIRSF" id="PIRSF000477">
    <property type="entry name" value="PurNPase"/>
    <property type="match status" value="1"/>
</dbReference>
<dbReference type="GO" id="GO:0004731">
    <property type="term" value="F:purine-nucleoside phosphorylase activity"/>
    <property type="evidence" value="ECO:0007669"/>
    <property type="project" value="UniProtKB-EC"/>
</dbReference>
<evidence type="ECO:0000313" key="9">
    <source>
        <dbReference type="Proteomes" id="UP000253934"/>
    </source>
</evidence>
<keyword evidence="9" id="KW-1185">Reference proteome</keyword>
<sequence>MMTQSKYQEKITQSVNFLKEWHNSVPEIGIVLGSGLSDAIPGLSEMKGIHYSEIPGFKNSTVFGHTGDLRVGTVSTKLSNGSVKSREIAFLRGRNHAYEGHDVGEVVHNVRTLISWGVKGIILTNAAGCLNTEWELGKMMILTDHINGTGLSPLNGEFGRGFGAQFVDLTSCYDKSWQKHIQQIATELNQTIYSGVYYGVLGAHYETPAEIKMFKNFGASAVGMSTVLEAIAARQLKVKVAAISSLTNYGAGLKHEELSHAEVMDTNQRFASQTAQVIVKALTTLEI</sequence>
<feature type="binding site" evidence="6">
    <location>
        <position position="34"/>
    </location>
    <ligand>
        <name>phosphate</name>
        <dbReference type="ChEBI" id="CHEBI:43474"/>
    </ligand>
</feature>
<dbReference type="EC" id="2.4.2.1" evidence="5"/>
<feature type="binding site" evidence="6">
    <location>
        <position position="225"/>
    </location>
    <ligand>
        <name>phosphate</name>
        <dbReference type="ChEBI" id="CHEBI:43474"/>
    </ligand>
</feature>
<evidence type="ECO:0000256" key="5">
    <source>
        <dbReference type="PIRNR" id="PIRNR000477"/>
    </source>
</evidence>
<comment type="caution">
    <text evidence="8">The sequence shown here is derived from an EMBL/GenBank/DDBJ whole genome shotgun (WGS) entry which is preliminary data.</text>
</comment>
<evidence type="ECO:0000256" key="1">
    <source>
        <dbReference type="ARBA" id="ARBA00005058"/>
    </source>
</evidence>
<keyword evidence="3 5" id="KW-0328">Glycosyltransferase</keyword>
<dbReference type="NCBIfam" id="NF006054">
    <property type="entry name" value="PRK08202.1"/>
    <property type="match status" value="1"/>
</dbReference>
<dbReference type="GO" id="GO:0005737">
    <property type="term" value="C:cytoplasm"/>
    <property type="evidence" value="ECO:0007669"/>
    <property type="project" value="TreeGrafter"/>
</dbReference>
<gene>
    <name evidence="8" type="ORF">DCC88_09330</name>
</gene>
<reference evidence="8" key="1">
    <citation type="submission" date="2018-04" db="EMBL/GenBank/DDBJ databases">
        <title>Draft genome sequence of the Candidatus Spirobacillus cienkowskii, a pathogen of freshwater Daphnia species, reconstructed from hemolymph metagenomic reads.</title>
        <authorList>
            <person name="Bresciani L."/>
            <person name="Lemos L.N."/>
            <person name="Wale N."/>
            <person name="Lin J.Y."/>
            <person name="Fernandes G.R."/>
            <person name="Duffy M.A."/>
            <person name="Rodrigues J.M."/>
        </authorList>
    </citation>
    <scope>NUCLEOTIDE SEQUENCE [LARGE SCALE GENOMIC DNA]</scope>
    <source>
        <strain evidence="8">Binning01</strain>
    </source>
</reference>
<feature type="binding site" evidence="6">
    <location>
        <position position="206"/>
    </location>
    <ligand>
        <name>a purine D-ribonucleoside</name>
        <dbReference type="ChEBI" id="CHEBI:142355"/>
    </ligand>
</feature>
<dbReference type="EMBL" id="QOVW01000080">
    <property type="protein sequence ID" value="RDB35605.1"/>
    <property type="molecule type" value="Genomic_DNA"/>
</dbReference>
<feature type="binding site" evidence="6">
    <location>
        <begin position="94"/>
        <end position="96"/>
    </location>
    <ligand>
        <name>phosphate</name>
        <dbReference type="ChEBI" id="CHEBI:43474"/>
    </ligand>
</feature>
<evidence type="ECO:0000256" key="3">
    <source>
        <dbReference type="ARBA" id="ARBA00022676"/>
    </source>
</evidence>
<organism evidence="8 9">
    <name type="scientific">Spirobacillus cienkowskii</name>
    <dbReference type="NCBI Taxonomy" id="495820"/>
    <lineage>
        <taxon>Bacteria</taxon>
        <taxon>Pseudomonadati</taxon>
        <taxon>Bdellovibrionota</taxon>
        <taxon>Oligoflexia</taxon>
        <taxon>Silvanigrellales</taxon>
        <taxon>Spirobacillus</taxon>
    </lineage>
</organism>
<accession>A0A369KSB2</accession>
<dbReference type="InterPro" id="IPR035994">
    <property type="entry name" value="Nucleoside_phosphorylase_sf"/>
</dbReference>
<feature type="domain" description="Nucleoside phosphorylase" evidence="7">
    <location>
        <begin position="28"/>
        <end position="282"/>
    </location>
</feature>
<evidence type="ECO:0000256" key="4">
    <source>
        <dbReference type="ARBA" id="ARBA00022679"/>
    </source>
</evidence>
<dbReference type="NCBIfam" id="TIGR01697">
    <property type="entry name" value="PNPH-PUNA-XAPA"/>
    <property type="match status" value="1"/>
</dbReference>
<feature type="binding site" evidence="6">
    <location>
        <position position="126"/>
    </location>
    <ligand>
        <name>phosphate</name>
        <dbReference type="ChEBI" id="CHEBI:43474"/>
    </ligand>
</feature>
<comment type="similarity">
    <text evidence="2 5">Belongs to the PNP/MTAP phosphorylase family.</text>
</comment>
<dbReference type="InterPro" id="IPR011268">
    <property type="entry name" value="Purine_phosphorylase"/>
</dbReference>
<dbReference type="SUPFAM" id="SSF53167">
    <property type="entry name" value="Purine and uridine phosphorylases"/>
    <property type="match status" value="1"/>
</dbReference>
<feature type="binding site" evidence="6">
    <location>
        <position position="248"/>
    </location>
    <ligand>
        <name>a purine D-ribonucleoside</name>
        <dbReference type="ChEBI" id="CHEBI:142355"/>
    </ligand>
</feature>
<dbReference type="Proteomes" id="UP000253934">
    <property type="component" value="Unassembled WGS sequence"/>
</dbReference>
<dbReference type="Gene3D" id="3.40.50.1580">
    <property type="entry name" value="Nucleoside phosphorylase domain"/>
    <property type="match status" value="1"/>
</dbReference>
<name>A0A369KSB2_9BACT</name>
<evidence type="ECO:0000256" key="2">
    <source>
        <dbReference type="ARBA" id="ARBA00006751"/>
    </source>
</evidence>
<comment type="pathway">
    <text evidence="1 5">Purine metabolism; purine nucleoside salvage.</text>
</comment>
<dbReference type="Pfam" id="PF01048">
    <property type="entry name" value="PNP_UDP_1"/>
    <property type="match status" value="1"/>
</dbReference>